<dbReference type="EMBL" id="PFSF01000045">
    <property type="protein sequence ID" value="PJC28065.1"/>
    <property type="molecule type" value="Genomic_DNA"/>
</dbReference>
<keyword evidence="3 7" id="KW-0963">Cytoplasm</keyword>
<dbReference type="GO" id="GO:0008764">
    <property type="term" value="F:UDP-N-acetylmuramoylalanine-D-glutamate ligase activity"/>
    <property type="evidence" value="ECO:0007669"/>
    <property type="project" value="UniProtKB-UniRule"/>
</dbReference>
<reference evidence="12" key="1">
    <citation type="submission" date="2017-09" db="EMBL/GenBank/DDBJ databases">
        <title>Depth-based differentiation of microbial function through sediment-hosted aquifers and enrichment of novel symbionts in the deep terrestrial subsurface.</title>
        <authorList>
            <person name="Probst A.J."/>
            <person name="Ladd B."/>
            <person name="Jarett J.K."/>
            <person name="Geller-Mcgrath D.E."/>
            <person name="Sieber C.M.K."/>
            <person name="Emerson J.B."/>
            <person name="Anantharaman K."/>
            <person name="Thomas B.C."/>
            <person name="Malmstrom R."/>
            <person name="Stieglmeier M."/>
            <person name="Klingl A."/>
            <person name="Woyke T."/>
            <person name="Ryan C.M."/>
            <person name="Banfield J.F."/>
        </authorList>
    </citation>
    <scope>NUCLEOTIDE SEQUENCE [LARGE SCALE GENOMIC DNA]</scope>
</reference>
<feature type="binding site" evidence="7">
    <location>
        <begin position="111"/>
        <end position="117"/>
    </location>
    <ligand>
        <name>ATP</name>
        <dbReference type="ChEBI" id="CHEBI:30616"/>
    </ligand>
</feature>
<evidence type="ECO:0000256" key="8">
    <source>
        <dbReference type="RuleBase" id="RU003664"/>
    </source>
</evidence>
<dbReference type="UniPathway" id="UPA00219"/>
<dbReference type="InterPro" id="IPR004101">
    <property type="entry name" value="Mur_ligase_C"/>
</dbReference>
<evidence type="ECO:0000313" key="11">
    <source>
        <dbReference type="EMBL" id="PJC28065.1"/>
    </source>
</evidence>
<comment type="similarity">
    <text evidence="7">Belongs to the MurCDEF family.</text>
</comment>
<keyword evidence="7 8" id="KW-0961">Cell wall biogenesis/degradation</keyword>
<organism evidence="11 12">
    <name type="scientific">Candidatus Shapirobacteria bacterium CG_4_9_14_0_2_um_filter_39_11</name>
    <dbReference type="NCBI Taxonomy" id="1974478"/>
    <lineage>
        <taxon>Bacteria</taxon>
        <taxon>Candidatus Shapironibacteriota</taxon>
    </lineage>
</organism>
<evidence type="ECO:0000259" key="9">
    <source>
        <dbReference type="Pfam" id="PF02875"/>
    </source>
</evidence>
<dbReference type="GO" id="GO:0071555">
    <property type="term" value="P:cell wall organization"/>
    <property type="evidence" value="ECO:0007669"/>
    <property type="project" value="UniProtKB-KW"/>
</dbReference>
<evidence type="ECO:0000256" key="4">
    <source>
        <dbReference type="ARBA" id="ARBA00022598"/>
    </source>
</evidence>
<dbReference type="InterPro" id="IPR036565">
    <property type="entry name" value="Mur-like_cat_sf"/>
</dbReference>
<dbReference type="SUPFAM" id="SSF53623">
    <property type="entry name" value="MurD-like peptide ligases, catalytic domain"/>
    <property type="match status" value="1"/>
</dbReference>
<dbReference type="Gene3D" id="3.90.190.20">
    <property type="entry name" value="Mur ligase, C-terminal domain"/>
    <property type="match status" value="1"/>
</dbReference>
<accession>A0A2M8ESG5</accession>
<comment type="caution">
    <text evidence="11">The sequence shown here is derived from an EMBL/GenBank/DDBJ whole genome shotgun (WGS) entry which is preliminary data.</text>
</comment>
<comment type="catalytic activity">
    <reaction evidence="7 8">
        <text>UDP-N-acetyl-alpha-D-muramoyl-L-alanine + D-glutamate + ATP = UDP-N-acetyl-alpha-D-muramoyl-L-alanyl-D-glutamate + ADP + phosphate + H(+)</text>
        <dbReference type="Rhea" id="RHEA:16429"/>
        <dbReference type="ChEBI" id="CHEBI:15378"/>
        <dbReference type="ChEBI" id="CHEBI:29986"/>
        <dbReference type="ChEBI" id="CHEBI:30616"/>
        <dbReference type="ChEBI" id="CHEBI:43474"/>
        <dbReference type="ChEBI" id="CHEBI:83898"/>
        <dbReference type="ChEBI" id="CHEBI:83900"/>
        <dbReference type="ChEBI" id="CHEBI:456216"/>
        <dbReference type="EC" id="6.3.2.9"/>
    </reaction>
</comment>
<comment type="subcellular location">
    <subcellularLocation>
        <location evidence="1 7 8">Cytoplasm</location>
    </subcellularLocation>
</comment>
<sequence>MKEILGDSVLILGYGREGKSTHRYVLEHYPKKRIGIADQQKVEPIANLPAELHIGKDYLESVCHYDVIIRSPGVSSRLPKLQECLELGKKVTTATNIFFSECPGMIIGVTGTKGKSTTSSLTANILKEKYCDVRLVGNIGQPALDYLPGSNSRTIFVAELSSFQLEDIHYSPHIAIILAIVPEHFDRYRNFSQYVKAKGQILNHQTTKDIVIFNPSHKIVNELVLNGLAKKYRFSLKPKKDANCYLNKEDIFIQKEGKKPLFVLDRSEIPLLGEGNIENTLAAILVGAILNIPLSKIRKAIAEFESLEHRLEFVGEYHGIKFYNDSLATIPEATIHALKAIGNDVETLIAGGYDRGLDFSKLGEFLGKRRLRSLILFPPTGKRIWEALCNAAPKEPRPQKYDVSSMKEAVDIAYQTTSPGKICLLSPASASFGLFRDYQQRGDLFKKYIEEFVKQS</sequence>
<feature type="domain" description="Mur ligase C-terminal" evidence="9">
    <location>
        <begin position="309"/>
        <end position="428"/>
    </location>
</feature>
<dbReference type="PANTHER" id="PTHR43692">
    <property type="entry name" value="UDP-N-ACETYLMURAMOYLALANINE--D-GLUTAMATE LIGASE"/>
    <property type="match status" value="1"/>
</dbReference>
<dbReference type="Proteomes" id="UP000229816">
    <property type="component" value="Unassembled WGS sequence"/>
</dbReference>
<dbReference type="Pfam" id="PF21799">
    <property type="entry name" value="MurD-like_N"/>
    <property type="match status" value="1"/>
</dbReference>
<proteinExistence type="inferred from homology"/>
<evidence type="ECO:0000256" key="6">
    <source>
        <dbReference type="ARBA" id="ARBA00022840"/>
    </source>
</evidence>
<dbReference type="GO" id="GO:0008360">
    <property type="term" value="P:regulation of cell shape"/>
    <property type="evidence" value="ECO:0007669"/>
    <property type="project" value="UniProtKB-KW"/>
</dbReference>
<dbReference type="Gene3D" id="3.40.1190.10">
    <property type="entry name" value="Mur-like, catalytic domain"/>
    <property type="match status" value="1"/>
</dbReference>
<dbReference type="InterPro" id="IPR005762">
    <property type="entry name" value="MurD"/>
</dbReference>
<dbReference type="SUPFAM" id="SSF53244">
    <property type="entry name" value="MurD-like peptide ligases, peptide-binding domain"/>
    <property type="match status" value="1"/>
</dbReference>
<evidence type="ECO:0000256" key="7">
    <source>
        <dbReference type="HAMAP-Rule" id="MF_00639"/>
    </source>
</evidence>
<dbReference type="PANTHER" id="PTHR43692:SF1">
    <property type="entry name" value="UDP-N-ACETYLMURAMOYLALANINE--D-GLUTAMATE LIGASE"/>
    <property type="match status" value="1"/>
</dbReference>
<dbReference type="InterPro" id="IPR013221">
    <property type="entry name" value="Mur_ligase_cen"/>
</dbReference>
<keyword evidence="6 7" id="KW-0067">ATP-binding</keyword>
<dbReference type="HAMAP" id="MF_00639">
    <property type="entry name" value="MurD"/>
    <property type="match status" value="1"/>
</dbReference>
<dbReference type="Pfam" id="PF02875">
    <property type="entry name" value="Mur_ligase_C"/>
    <property type="match status" value="1"/>
</dbReference>
<dbReference type="GO" id="GO:0005737">
    <property type="term" value="C:cytoplasm"/>
    <property type="evidence" value="ECO:0007669"/>
    <property type="project" value="UniProtKB-SubCell"/>
</dbReference>
<keyword evidence="7 8" id="KW-0133">Cell shape</keyword>
<protein>
    <recommendedName>
        <fullName evidence="7 8">UDP-N-acetylmuramoylalanine--D-glutamate ligase</fullName>
        <ecNumber evidence="7 8">6.3.2.9</ecNumber>
    </recommendedName>
    <alternativeName>
        <fullName evidence="7">D-glutamic acid-adding enzyme</fullName>
    </alternativeName>
    <alternativeName>
        <fullName evidence="7">UDP-N-acetylmuramoyl-L-alanyl-D-glutamate synthetase</fullName>
    </alternativeName>
</protein>
<name>A0A2M8ESG5_9BACT</name>
<evidence type="ECO:0000256" key="2">
    <source>
        <dbReference type="ARBA" id="ARBA00004752"/>
    </source>
</evidence>
<dbReference type="NCBIfam" id="TIGR01087">
    <property type="entry name" value="murD"/>
    <property type="match status" value="1"/>
</dbReference>
<keyword evidence="5 7" id="KW-0547">Nucleotide-binding</keyword>
<evidence type="ECO:0000256" key="3">
    <source>
        <dbReference type="ARBA" id="ARBA00022490"/>
    </source>
</evidence>
<comment type="pathway">
    <text evidence="2 7 8">Cell wall biogenesis; peptidoglycan biosynthesis.</text>
</comment>
<dbReference type="GO" id="GO:0005524">
    <property type="term" value="F:ATP binding"/>
    <property type="evidence" value="ECO:0007669"/>
    <property type="project" value="UniProtKB-UniRule"/>
</dbReference>
<dbReference type="EC" id="6.3.2.9" evidence="7 8"/>
<evidence type="ECO:0000259" key="10">
    <source>
        <dbReference type="Pfam" id="PF08245"/>
    </source>
</evidence>
<gene>
    <name evidence="7 11" type="primary">murD</name>
    <name evidence="11" type="ORF">CO054_02160</name>
</gene>
<evidence type="ECO:0000256" key="1">
    <source>
        <dbReference type="ARBA" id="ARBA00004496"/>
    </source>
</evidence>
<evidence type="ECO:0000256" key="5">
    <source>
        <dbReference type="ARBA" id="ARBA00022741"/>
    </source>
</evidence>
<keyword evidence="7 8" id="KW-0131">Cell cycle</keyword>
<keyword evidence="7 8" id="KW-0573">Peptidoglycan synthesis</keyword>
<dbReference type="GO" id="GO:0051301">
    <property type="term" value="P:cell division"/>
    <property type="evidence" value="ECO:0007669"/>
    <property type="project" value="UniProtKB-KW"/>
</dbReference>
<dbReference type="Gene3D" id="3.40.50.720">
    <property type="entry name" value="NAD(P)-binding Rossmann-like Domain"/>
    <property type="match status" value="1"/>
</dbReference>
<dbReference type="AlphaFoldDB" id="A0A2M8ESG5"/>
<keyword evidence="4 7" id="KW-0436">Ligase</keyword>
<evidence type="ECO:0000313" key="12">
    <source>
        <dbReference type="Proteomes" id="UP000229816"/>
    </source>
</evidence>
<dbReference type="InterPro" id="IPR036615">
    <property type="entry name" value="Mur_ligase_C_dom_sf"/>
</dbReference>
<feature type="domain" description="Mur ligase central" evidence="10">
    <location>
        <begin position="109"/>
        <end position="286"/>
    </location>
</feature>
<dbReference type="GO" id="GO:0009252">
    <property type="term" value="P:peptidoglycan biosynthetic process"/>
    <property type="evidence" value="ECO:0007669"/>
    <property type="project" value="UniProtKB-UniRule"/>
</dbReference>
<comment type="function">
    <text evidence="7 8">Cell wall formation. Catalyzes the addition of glutamate to the nucleotide precursor UDP-N-acetylmuramoyl-L-alanine (UMA).</text>
</comment>
<dbReference type="Pfam" id="PF08245">
    <property type="entry name" value="Mur_ligase_M"/>
    <property type="match status" value="1"/>
</dbReference>
<keyword evidence="7 8" id="KW-0132">Cell division</keyword>